<accession>A0A0S4JHS5</accession>
<name>A0A0S4JHS5_BODSA</name>
<dbReference type="EMBL" id="CYKH01001658">
    <property type="protein sequence ID" value="CUG88592.1"/>
    <property type="molecule type" value="Genomic_DNA"/>
</dbReference>
<evidence type="ECO:0000313" key="1">
    <source>
        <dbReference type="EMBL" id="CUG88592.1"/>
    </source>
</evidence>
<organism evidence="1 2">
    <name type="scientific">Bodo saltans</name>
    <name type="common">Flagellated protozoan</name>
    <dbReference type="NCBI Taxonomy" id="75058"/>
    <lineage>
        <taxon>Eukaryota</taxon>
        <taxon>Discoba</taxon>
        <taxon>Euglenozoa</taxon>
        <taxon>Kinetoplastea</taxon>
        <taxon>Metakinetoplastina</taxon>
        <taxon>Eubodonida</taxon>
        <taxon>Bodonidae</taxon>
        <taxon>Bodo</taxon>
    </lineage>
</organism>
<dbReference type="SUPFAM" id="SSF52058">
    <property type="entry name" value="L domain-like"/>
    <property type="match status" value="1"/>
</dbReference>
<feature type="non-terminal residue" evidence="1">
    <location>
        <position position="1"/>
    </location>
</feature>
<dbReference type="Proteomes" id="UP000051952">
    <property type="component" value="Unassembled WGS sequence"/>
</dbReference>
<dbReference type="VEuPathDB" id="TriTrypDB:BSAL_16215"/>
<sequence>LDTNALVGTIPNSLFDGWYVATSISLRRNSLIGTVPSVLLALPMLQVLYLCLNMLSGTLLPSTISQPLMILDVQNNSGLVGSLPVRNIFVSLCVELAYAPLLSCRHSTALQIPRKCPLLPALQLVRSTCNKCKLTCGLHFLCTVFTACW</sequence>
<dbReference type="AlphaFoldDB" id="A0A0S4JHS5"/>
<dbReference type="InterPro" id="IPR032675">
    <property type="entry name" value="LRR_dom_sf"/>
</dbReference>
<dbReference type="OrthoDB" id="69842at2759"/>
<dbReference type="PANTHER" id="PTHR48054:SF82">
    <property type="entry name" value="LRR RECEPTOR-LIKE SERINE_THREONINE-PROTEIN KINASE FLS2"/>
    <property type="match status" value="1"/>
</dbReference>
<dbReference type="Gene3D" id="3.80.10.10">
    <property type="entry name" value="Ribonuclease Inhibitor"/>
    <property type="match status" value="1"/>
</dbReference>
<proteinExistence type="predicted"/>
<dbReference type="PANTHER" id="PTHR48054">
    <property type="entry name" value="RECEPTOR KINASE-LIKE PROTEIN XA21"/>
    <property type="match status" value="1"/>
</dbReference>
<keyword evidence="2" id="KW-1185">Reference proteome</keyword>
<dbReference type="InterPro" id="IPR052592">
    <property type="entry name" value="LRR-RLK"/>
</dbReference>
<evidence type="ECO:0000313" key="2">
    <source>
        <dbReference type="Proteomes" id="UP000051952"/>
    </source>
</evidence>
<reference evidence="2" key="1">
    <citation type="submission" date="2015-09" db="EMBL/GenBank/DDBJ databases">
        <authorList>
            <consortium name="Pathogen Informatics"/>
        </authorList>
    </citation>
    <scope>NUCLEOTIDE SEQUENCE [LARGE SCALE GENOMIC DNA]</scope>
    <source>
        <strain evidence="2">Lake Konstanz</strain>
    </source>
</reference>
<protein>
    <submittedName>
        <fullName evidence="1">GP46-like surface antigen, putative</fullName>
    </submittedName>
</protein>
<gene>
    <name evidence="1" type="ORF">BSAL_16215</name>
</gene>